<dbReference type="EMBL" id="UZAM01012450">
    <property type="protein sequence ID" value="VDP21906.1"/>
    <property type="molecule type" value="Genomic_DNA"/>
</dbReference>
<evidence type="ECO:0000313" key="4">
    <source>
        <dbReference type="WBParaSite" id="SBAD_0000953901-mRNA-1"/>
    </source>
</evidence>
<keyword evidence="1" id="KW-0812">Transmembrane</keyword>
<reference evidence="2 3" key="2">
    <citation type="submission" date="2018-11" db="EMBL/GenBank/DDBJ databases">
        <authorList>
            <consortium name="Pathogen Informatics"/>
        </authorList>
    </citation>
    <scope>NUCLEOTIDE SEQUENCE [LARGE SCALE GENOMIC DNA]</scope>
</reference>
<dbReference type="AlphaFoldDB" id="A0A183J010"/>
<evidence type="ECO:0000313" key="3">
    <source>
        <dbReference type="Proteomes" id="UP000270296"/>
    </source>
</evidence>
<protein>
    <submittedName>
        <fullName evidence="4">Complex I-SGDH</fullName>
    </submittedName>
</protein>
<gene>
    <name evidence="2" type="ORF">SBAD_LOCUS9208</name>
</gene>
<reference evidence="4" key="1">
    <citation type="submission" date="2016-06" db="UniProtKB">
        <authorList>
            <consortium name="WormBaseParasite"/>
        </authorList>
    </citation>
    <scope>IDENTIFICATION</scope>
</reference>
<dbReference type="OrthoDB" id="5826678at2759"/>
<evidence type="ECO:0000256" key="1">
    <source>
        <dbReference type="SAM" id="Phobius"/>
    </source>
</evidence>
<keyword evidence="1" id="KW-0472">Membrane</keyword>
<dbReference type="WBParaSite" id="SBAD_0000953901-mRNA-1">
    <property type="protein sequence ID" value="SBAD_0000953901-mRNA-1"/>
    <property type="gene ID" value="SBAD_0000953901"/>
</dbReference>
<evidence type="ECO:0000313" key="2">
    <source>
        <dbReference type="EMBL" id="VDP21906.1"/>
    </source>
</evidence>
<keyword evidence="3" id="KW-1185">Reference proteome</keyword>
<name>A0A183J010_9BILA</name>
<sequence length="148" mass="17509">KQITALRFALAREHDRILHPFWNHYAGTCRTCSAQVSGLLAFSRRIPPKFFRNSVGHYELWPLFFAMGAFFAGTAVIVPYTLSKFDVWLNRSNPIPPWDWRRCRDKYMNIPTRLYRGNELRRHLDDAALIVRMEDQLYSLYNANDKNK</sequence>
<keyword evidence="1" id="KW-1133">Transmembrane helix</keyword>
<dbReference type="Proteomes" id="UP000270296">
    <property type="component" value="Unassembled WGS sequence"/>
</dbReference>
<proteinExistence type="predicted"/>
<accession>A0A183J010</accession>
<organism evidence="4">
    <name type="scientific">Soboliphyme baturini</name>
    <dbReference type="NCBI Taxonomy" id="241478"/>
    <lineage>
        <taxon>Eukaryota</taxon>
        <taxon>Metazoa</taxon>
        <taxon>Ecdysozoa</taxon>
        <taxon>Nematoda</taxon>
        <taxon>Enoplea</taxon>
        <taxon>Dorylaimia</taxon>
        <taxon>Dioctophymatida</taxon>
        <taxon>Dioctophymatoidea</taxon>
        <taxon>Soboliphymatidae</taxon>
        <taxon>Soboliphyme</taxon>
    </lineage>
</organism>
<feature type="transmembrane region" description="Helical" evidence="1">
    <location>
        <begin position="60"/>
        <end position="82"/>
    </location>
</feature>